<proteinExistence type="predicted"/>
<evidence type="ECO:0000313" key="1">
    <source>
        <dbReference type="EnsemblMetazoa" id="GBRI023667-PA"/>
    </source>
</evidence>
<dbReference type="STRING" id="37001.A0A1A9WL84"/>
<accession>A0A1A9WL84</accession>
<protein>
    <submittedName>
        <fullName evidence="1">Uncharacterized protein</fullName>
    </submittedName>
</protein>
<reference evidence="1" key="2">
    <citation type="submission" date="2020-05" db="UniProtKB">
        <authorList>
            <consortium name="EnsemblMetazoa"/>
        </authorList>
    </citation>
    <scope>IDENTIFICATION</scope>
    <source>
        <strain evidence="1">IAEA</strain>
    </source>
</reference>
<dbReference type="VEuPathDB" id="VectorBase:GBRI023667"/>
<dbReference type="Proteomes" id="UP000091820">
    <property type="component" value="Unassembled WGS sequence"/>
</dbReference>
<reference evidence="2" key="1">
    <citation type="submission" date="2014-03" db="EMBL/GenBank/DDBJ databases">
        <authorList>
            <person name="Aksoy S."/>
            <person name="Warren W."/>
            <person name="Wilson R.K."/>
        </authorList>
    </citation>
    <scope>NUCLEOTIDE SEQUENCE [LARGE SCALE GENOMIC DNA]</scope>
    <source>
        <strain evidence="2">IAEA</strain>
    </source>
</reference>
<sequence length="1264" mass="147041">MSKKDEYAAPANKTTNYKAIRCEQIPDLLLNKLEAEKYFNKFGKIKRLSYDCTVEYENEQDGRTAFLEAGNFNDTTFLVNYAAHDVHQVPKVEERVTSEVQAECQSMNSSLNRFDLISTNKIAALDVATTLNKSLTKSNKSGDVMTLKDELSKICINIKETNIEKAVTIRCINPSICHDMKRLMQDFQWLASLIEGTAETEDSEIITYHQKAIKEYSPNNVGHEFTVAHKIWFDSVLLPLMFYLMHHVMNGYEVPQPFLSDWFSFFGNRKQSTGEDITRSLVAMKPPEQCSRFHIQCGAKQDDLQSVLQKTNFARLPVRNQNQNYASFDAYRISKFIALTTENQLKDNLIENKMILQSNDQDIFLNPLKKLTLPFSNDNNLFKIPVSAAPKSLKWHRKYRQETFLTRRSVTDNNTGPVFGFKLENRSSFRDYPRHYSRGSNKFFSRSYSEKSITTNKNIFNRSVPTKTVFNSMIMDRKELDKLDSFFIQSSPSFEKLENRKNEKVKENELECKREQGEEQNYEKTVTNEAIKEMKQMASEAVQKHIETTVQDWNWFFEQLLTELIEELIYKELAVLHYKKLLLNKYFYRWLKFWRTRKQTTQLLDKTSLLMSTDSQAQVTKKIAYSCQEQNVATTNPYHLGISCECSSPHERLDLFAFISQHLFTQLHYQRRRGVLSSITYFKILISLPADQEELPGFEEFCNNWLMEHIEGTQMGTSGPFLHDFQHNLALCIRKLIGIEALNEQGNRSKEETDHNDGIICFVSGVNMETSSRKRLDHLLLISKNYKRIPLAIIAYNCENYDRSTLEQCLGLQRFAEVGFIENYKCFGFQLTRREFNFAHLFKEAINFVTFEAYRSNTSDLKALASQPLSRFLCNCLGDEMWSRWLESSKRNPMFHKVCSSPEYVVGIFNKAIGHLEHIIQENFDEMPEFPYELKMFVPEPPDNYETPLGLEYFPADWKDPERQIFIKQILESIRLPLIRESFPEQISRDVLESWLLHYIYDCVPEEDYCFITEITGLAHEELVKQFSFLNIQKIDFVNPKLLNYVQIIKFIAYGRINSVVKKHTEEQLALPVIYLCSDLDSYRTFPWWLNCEAIREVTRDYLTTAPIEIIPIINTELPSTSVNKATSSSETAGILPLILEEYSQASNQQSPVLPPLDNVHHIESRLNETFYRHPNELTLNIIESGASCMKKVIEDLDIEEGSTPKADIPSKGKKRKRFEHPIDMKAVVATAMDLIKQYDALEESRERSRSTLSLNDSFFPFND</sequence>
<dbReference type="AlphaFoldDB" id="A0A1A9WL84"/>
<name>A0A1A9WL84_9MUSC</name>
<organism evidence="1 2">
    <name type="scientific">Glossina brevipalpis</name>
    <dbReference type="NCBI Taxonomy" id="37001"/>
    <lineage>
        <taxon>Eukaryota</taxon>
        <taxon>Metazoa</taxon>
        <taxon>Ecdysozoa</taxon>
        <taxon>Arthropoda</taxon>
        <taxon>Hexapoda</taxon>
        <taxon>Insecta</taxon>
        <taxon>Pterygota</taxon>
        <taxon>Neoptera</taxon>
        <taxon>Endopterygota</taxon>
        <taxon>Diptera</taxon>
        <taxon>Brachycera</taxon>
        <taxon>Muscomorpha</taxon>
        <taxon>Hippoboscoidea</taxon>
        <taxon>Glossinidae</taxon>
        <taxon>Glossina</taxon>
    </lineage>
</organism>
<evidence type="ECO:0000313" key="2">
    <source>
        <dbReference type="Proteomes" id="UP000091820"/>
    </source>
</evidence>
<keyword evidence="2" id="KW-1185">Reference proteome</keyword>
<dbReference type="EnsemblMetazoa" id="GBRI023667-RA">
    <property type="protein sequence ID" value="GBRI023667-PA"/>
    <property type="gene ID" value="GBRI023667"/>
</dbReference>